<sequence length="228" mass="24808">MYSLEDATLAVHVLFGFVALGAGAGALLTEKGRRRHRRLGRTYVYAMAAVSVTALGLLALDQTLLRVFLGFVAVFSFYFAFSGYRVLSRKRTIDTPGTVDWVATGLFGASGVGLLAMGGWFLSNGNQFGVVMLVFGGIALITSVGDVRQFRATDLEPRTWFFEHIQRMGGAYIATITAFVTTNVRDVSLVPLPVIWLLPAAVGGVAIWYVVRQYRAKFDVGTNPQPTD</sequence>
<dbReference type="EMBL" id="JBHSZG010000002">
    <property type="protein sequence ID" value="MFC7137710.1"/>
    <property type="molecule type" value="Genomic_DNA"/>
</dbReference>
<feature type="transmembrane region" description="Helical" evidence="1">
    <location>
        <begin position="42"/>
        <end position="60"/>
    </location>
</feature>
<feature type="transmembrane region" description="Helical" evidence="1">
    <location>
        <begin position="66"/>
        <end position="87"/>
    </location>
</feature>
<keyword evidence="1" id="KW-0812">Transmembrane</keyword>
<name>A0ABD5XX88_9EURY</name>
<accession>A0ABD5XX88</accession>
<comment type="caution">
    <text evidence="2">The sequence shown here is derived from an EMBL/GenBank/DDBJ whole genome shotgun (WGS) entry which is preliminary data.</text>
</comment>
<dbReference type="GeneID" id="81123471"/>
<feature type="transmembrane region" description="Helical" evidence="1">
    <location>
        <begin position="99"/>
        <end position="122"/>
    </location>
</feature>
<keyword evidence="1" id="KW-0472">Membrane</keyword>
<dbReference type="AlphaFoldDB" id="A0ABD5XX88"/>
<evidence type="ECO:0000313" key="3">
    <source>
        <dbReference type="Proteomes" id="UP001596368"/>
    </source>
</evidence>
<evidence type="ECO:0000256" key="1">
    <source>
        <dbReference type="SAM" id="Phobius"/>
    </source>
</evidence>
<dbReference type="Proteomes" id="UP001596368">
    <property type="component" value="Unassembled WGS sequence"/>
</dbReference>
<feature type="transmembrane region" description="Helical" evidence="1">
    <location>
        <begin position="12"/>
        <end position="30"/>
    </location>
</feature>
<feature type="transmembrane region" description="Helical" evidence="1">
    <location>
        <begin position="128"/>
        <end position="147"/>
    </location>
</feature>
<keyword evidence="1" id="KW-1133">Transmembrane helix</keyword>
<gene>
    <name evidence="2" type="ORF">ACFQRB_17070</name>
</gene>
<reference evidence="2 3" key="1">
    <citation type="journal article" date="2019" name="Int. J. Syst. Evol. Microbiol.">
        <title>The Global Catalogue of Microorganisms (GCM) 10K type strain sequencing project: providing services to taxonomists for standard genome sequencing and annotation.</title>
        <authorList>
            <consortium name="The Broad Institute Genomics Platform"/>
            <consortium name="The Broad Institute Genome Sequencing Center for Infectious Disease"/>
            <person name="Wu L."/>
            <person name="Ma J."/>
        </authorList>
    </citation>
    <scope>NUCLEOTIDE SEQUENCE [LARGE SCALE GENOMIC DNA]</scope>
    <source>
        <strain evidence="2 3">DT92</strain>
    </source>
</reference>
<feature type="transmembrane region" description="Helical" evidence="1">
    <location>
        <begin position="190"/>
        <end position="211"/>
    </location>
</feature>
<feature type="transmembrane region" description="Helical" evidence="1">
    <location>
        <begin position="168"/>
        <end position="184"/>
    </location>
</feature>
<keyword evidence="3" id="KW-1185">Reference proteome</keyword>
<organism evidence="2 3">
    <name type="scientific">Halobaculum litoreum</name>
    <dbReference type="NCBI Taxonomy" id="3031998"/>
    <lineage>
        <taxon>Archaea</taxon>
        <taxon>Methanobacteriati</taxon>
        <taxon>Methanobacteriota</taxon>
        <taxon>Stenosarchaea group</taxon>
        <taxon>Halobacteria</taxon>
        <taxon>Halobacteriales</taxon>
        <taxon>Haloferacaceae</taxon>
        <taxon>Halobaculum</taxon>
    </lineage>
</organism>
<protein>
    <submittedName>
        <fullName evidence="2">DUF2306 domain-containing protein</fullName>
    </submittedName>
</protein>
<proteinExistence type="predicted"/>
<dbReference type="RefSeq" id="WP_284014717.1">
    <property type="nucleotide sequence ID" value="NZ_CP126157.1"/>
</dbReference>
<evidence type="ECO:0000313" key="2">
    <source>
        <dbReference type="EMBL" id="MFC7137710.1"/>
    </source>
</evidence>